<dbReference type="AlphaFoldDB" id="A0A1R3H9A1"/>
<protein>
    <submittedName>
        <fullName evidence="1">Uncharacterized protein</fullName>
    </submittedName>
</protein>
<proteinExistence type="predicted"/>
<keyword evidence="2" id="KW-1185">Reference proteome</keyword>
<gene>
    <name evidence="1" type="ORF">COLO4_30291</name>
</gene>
<dbReference type="EMBL" id="AWUE01020700">
    <property type="protein sequence ID" value="OMO66905.1"/>
    <property type="molecule type" value="Genomic_DNA"/>
</dbReference>
<reference evidence="2" key="1">
    <citation type="submission" date="2013-09" db="EMBL/GenBank/DDBJ databases">
        <title>Corchorus olitorius genome sequencing.</title>
        <authorList>
            <person name="Alam M."/>
            <person name="Haque M.S."/>
            <person name="Islam M.S."/>
            <person name="Emdad E.M."/>
            <person name="Islam M.M."/>
            <person name="Ahmed B."/>
            <person name="Halim A."/>
            <person name="Hossen Q.M.M."/>
            <person name="Hossain M.Z."/>
            <person name="Ahmed R."/>
            <person name="Khan M.M."/>
            <person name="Islam R."/>
            <person name="Rashid M.M."/>
            <person name="Khan S.A."/>
            <person name="Rahman M.S."/>
            <person name="Alam M."/>
            <person name="Yahiya A.S."/>
            <person name="Khan M.S."/>
            <person name="Azam M.S."/>
            <person name="Haque T."/>
            <person name="Lashkar M.Z.H."/>
            <person name="Akhand A.I."/>
            <person name="Morshed G."/>
            <person name="Roy S."/>
            <person name="Uddin K.S."/>
            <person name="Rabeya T."/>
            <person name="Hossain A.S."/>
            <person name="Chowdhury A."/>
            <person name="Snigdha A.R."/>
            <person name="Mortoza M.S."/>
            <person name="Matin S.A."/>
            <person name="Hoque S.M.E."/>
            <person name="Islam M.K."/>
            <person name="Roy D.K."/>
            <person name="Haider R."/>
            <person name="Moosa M.M."/>
            <person name="Elias S.M."/>
            <person name="Hasan A.M."/>
            <person name="Jahan S."/>
            <person name="Shafiuddin M."/>
            <person name="Mahmood N."/>
            <person name="Shommy N.S."/>
        </authorList>
    </citation>
    <scope>NUCLEOTIDE SEQUENCE [LARGE SCALE GENOMIC DNA]</scope>
    <source>
        <strain evidence="2">cv. O-4</strain>
    </source>
</reference>
<evidence type="ECO:0000313" key="1">
    <source>
        <dbReference type="EMBL" id="OMO66905.1"/>
    </source>
</evidence>
<sequence>MANGDDEEEFRFSAIRGKVGLTKSEGQRATWVSDRTVKNDSTMALGWEMDHSSDEVIHAGVPNKCFCIQFPIPHRNRDEMDNNK</sequence>
<dbReference type="OrthoDB" id="10317841at2759"/>
<comment type="caution">
    <text evidence="1">The sequence shown here is derived from an EMBL/GenBank/DDBJ whole genome shotgun (WGS) entry which is preliminary data.</text>
</comment>
<evidence type="ECO:0000313" key="2">
    <source>
        <dbReference type="Proteomes" id="UP000187203"/>
    </source>
</evidence>
<dbReference type="Proteomes" id="UP000187203">
    <property type="component" value="Unassembled WGS sequence"/>
</dbReference>
<accession>A0A1R3H9A1</accession>
<name>A0A1R3H9A1_9ROSI</name>
<organism evidence="1 2">
    <name type="scientific">Corchorus olitorius</name>
    <dbReference type="NCBI Taxonomy" id="93759"/>
    <lineage>
        <taxon>Eukaryota</taxon>
        <taxon>Viridiplantae</taxon>
        <taxon>Streptophyta</taxon>
        <taxon>Embryophyta</taxon>
        <taxon>Tracheophyta</taxon>
        <taxon>Spermatophyta</taxon>
        <taxon>Magnoliopsida</taxon>
        <taxon>eudicotyledons</taxon>
        <taxon>Gunneridae</taxon>
        <taxon>Pentapetalae</taxon>
        <taxon>rosids</taxon>
        <taxon>malvids</taxon>
        <taxon>Malvales</taxon>
        <taxon>Malvaceae</taxon>
        <taxon>Grewioideae</taxon>
        <taxon>Apeibeae</taxon>
        <taxon>Corchorus</taxon>
    </lineage>
</organism>